<name>A0A2Z6RYV2_9GLOM</name>
<gene>
    <name evidence="4" type="ORF">RclHR1_00790036</name>
</gene>
<evidence type="ECO:0000313" key="4">
    <source>
        <dbReference type="EMBL" id="GBC08086.1"/>
    </source>
</evidence>
<dbReference type="InterPro" id="IPR049492">
    <property type="entry name" value="BD-FAE-like_dom"/>
</dbReference>
<dbReference type="InterPro" id="IPR029058">
    <property type="entry name" value="AB_hydrolase_fold"/>
</dbReference>
<evidence type="ECO:0000256" key="1">
    <source>
        <dbReference type="ARBA" id="ARBA00022801"/>
    </source>
</evidence>
<dbReference type="GO" id="GO:0016787">
    <property type="term" value="F:hydrolase activity"/>
    <property type="evidence" value="ECO:0007669"/>
    <property type="project" value="UniProtKB-KW"/>
</dbReference>
<dbReference type="PANTHER" id="PTHR48081">
    <property type="entry name" value="AB HYDROLASE SUPERFAMILY PROTEIN C4A8.06C"/>
    <property type="match status" value="1"/>
</dbReference>
<accession>A0A2Z6RYV2</accession>
<comment type="caution">
    <text evidence="4">The sequence shown here is derived from an EMBL/GenBank/DDBJ whole genome shotgun (WGS) entry which is preliminary data.</text>
</comment>
<organism evidence="4 5">
    <name type="scientific">Rhizophagus clarus</name>
    <dbReference type="NCBI Taxonomy" id="94130"/>
    <lineage>
        <taxon>Eukaryota</taxon>
        <taxon>Fungi</taxon>
        <taxon>Fungi incertae sedis</taxon>
        <taxon>Mucoromycota</taxon>
        <taxon>Glomeromycotina</taxon>
        <taxon>Glomeromycetes</taxon>
        <taxon>Glomerales</taxon>
        <taxon>Glomeraceae</taxon>
        <taxon>Rhizophagus</taxon>
    </lineage>
</organism>
<feature type="transmembrane region" description="Helical" evidence="2">
    <location>
        <begin position="103"/>
        <end position="120"/>
    </location>
</feature>
<keyword evidence="2" id="KW-0812">Transmembrane</keyword>
<keyword evidence="5" id="KW-1185">Reference proteome</keyword>
<sequence>MLKCPQSHGSSSHVINTHLTLFAILQIQTMVFAIIYYTFVLLFAGLTYASVEGRIPVVPRLQYLVVLGLSLISEWPLPVIVLKIVLIIIASMLGVFKGIIPQLFYIVDILNMIGLVVIFIDADEARRAIEQAIKSYSDQRELPTFTSETFWQRMANPRFVPQNVFQYADISYANHSEKSEAMKESFEQVNYLTLDVYARKDISRSAPKPVFMYIHGGEWIRGDKASPYPLIRHLAEVGWVVVSINYRLAPTSSYPSQLIDAKRALRWVKQNIEHFGGDPKFIAVAGDDAGGQIAAVLALTPNKQEYQPGFGDVDTSVKACVLINAITDLADEQNSWISDYFSKKIAGRQTKDIPLLKEHSPLHLIKDDSVPFLVFHGDRDTSVPFKSSSIFVDEFKKKCKAEIQFIPIPGGHHVYNLFSSPRSHYQAIGVEQWLNHIHSEEGNGDYAWVSKENDFSD</sequence>
<feature type="domain" description="BD-FAE-like" evidence="3">
    <location>
        <begin position="194"/>
        <end position="393"/>
    </location>
</feature>
<dbReference type="PANTHER" id="PTHR48081:SF33">
    <property type="entry name" value="KYNURENINE FORMAMIDASE"/>
    <property type="match status" value="1"/>
</dbReference>
<dbReference type="STRING" id="94130.A0A2Z6RYV2"/>
<proteinExistence type="predicted"/>
<keyword evidence="2" id="KW-1133">Transmembrane helix</keyword>
<dbReference type="AlphaFoldDB" id="A0A2Z6RYV2"/>
<protein>
    <recommendedName>
        <fullName evidence="3">BD-FAE-like domain-containing protein</fullName>
    </recommendedName>
</protein>
<dbReference type="EMBL" id="BEXD01004192">
    <property type="protein sequence ID" value="GBC08086.1"/>
    <property type="molecule type" value="Genomic_DNA"/>
</dbReference>
<feature type="transmembrane region" description="Helical" evidence="2">
    <location>
        <begin position="75"/>
        <end position="96"/>
    </location>
</feature>
<evidence type="ECO:0000259" key="3">
    <source>
        <dbReference type="Pfam" id="PF20434"/>
    </source>
</evidence>
<evidence type="ECO:0000256" key="2">
    <source>
        <dbReference type="SAM" id="Phobius"/>
    </source>
</evidence>
<keyword evidence="1" id="KW-0378">Hydrolase</keyword>
<keyword evidence="2" id="KW-0472">Membrane</keyword>
<reference evidence="4 5" key="1">
    <citation type="submission" date="2017-11" db="EMBL/GenBank/DDBJ databases">
        <title>The genome of Rhizophagus clarus HR1 reveals common genetic basis of auxotrophy among arbuscular mycorrhizal fungi.</title>
        <authorList>
            <person name="Kobayashi Y."/>
        </authorList>
    </citation>
    <scope>NUCLEOTIDE SEQUENCE [LARGE SCALE GENOMIC DNA]</scope>
    <source>
        <strain evidence="4 5">HR1</strain>
    </source>
</reference>
<feature type="transmembrane region" description="Helical" evidence="2">
    <location>
        <begin position="21"/>
        <end position="44"/>
    </location>
</feature>
<dbReference type="Gene3D" id="3.40.50.1820">
    <property type="entry name" value="alpha/beta hydrolase"/>
    <property type="match status" value="1"/>
</dbReference>
<dbReference type="InterPro" id="IPR050300">
    <property type="entry name" value="GDXG_lipolytic_enzyme"/>
</dbReference>
<dbReference type="Pfam" id="PF20434">
    <property type="entry name" value="BD-FAE"/>
    <property type="match status" value="1"/>
</dbReference>
<dbReference type="SUPFAM" id="SSF53474">
    <property type="entry name" value="alpha/beta-Hydrolases"/>
    <property type="match status" value="1"/>
</dbReference>
<evidence type="ECO:0000313" key="5">
    <source>
        <dbReference type="Proteomes" id="UP000247702"/>
    </source>
</evidence>
<dbReference type="Proteomes" id="UP000247702">
    <property type="component" value="Unassembled WGS sequence"/>
</dbReference>